<dbReference type="SUPFAM" id="SSF56112">
    <property type="entry name" value="Protein kinase-like (PK-like)"/>
    <property type="match status" value="1"/>
</dbReference>
<dbReference type="CDD" id="cd05154">
    <property type="entry name" value="ACAD10_11_N-like"/>
    <property type="match status" value="1"/>
</dbReference>
<dbReference type="InterPro" id="IPR002575">
    <property type="entry name" value="Aminoglycoside_PTrfase"/>
</dbReference>
<evidence type="ECO:0000259" key="1">
    <source>
        <dbReference type="Pfam" id="PF01636"/>
    </source>
</evidence>
<dbReference type="InterPro" id="IPR011009">
    <property type="entry name" value="Kinase-like_dom_sf"/>
</dbReference>
<dbReference type="AlphaFoldDB" id="A0A6J6CYX7"/>
<dbReference type="EMBL" id="CAEZTG010000011">
    <property type="protein sequence ID" value="CAB4556305.1"/>
    <property type="molecule type" value="Genomic_DNA"/>
</dbReference>
<evidence type="ECO:0000313" key="2">
    <source>
        <dbReference type="EMBL" id="CAB4556305.1"/>
    </source>
</evidence>
<dbReference type="Gene3D" id="3.90.1200.10">
    <property type="match status" value="1"/>
</dbReference>
<feature type="domain" description="Aminoglycoside phosphotransferase" evidence="1">
    <location>
        <begin position="59"/>
        <end position="281"/>
    </location>
</feature>
<gene>
    <name evidence="2" type="ORF">UFOPK1603_00220</name>
</gene>
<dbReference type="PANTHER" id="PTHR21310">
    <property type="entry name" value="AMINOGLYCOSIDE PHOSPHOTRANSFERASE-RELATED-RELATED"/>
    <property type="match status" value="1"/>
</dbReference>
<dbReference type="InterPro" id="IPR041726">
    <property type="entry name" value="ACAD10_11_N"/>
</dbReference>
<reference evidence="2" key="1">
    <citation type="submission" date="2020-05" db="EMBL/GenBank/DDBJ databases">
        <authorList>
            <person name="Chiriac C."/>
            <person name="Salcher M."/>
            <person name="Ghai R."/>
            <person name="Kavagutti S V."/>
        </authorList>
    </citation>
    <scope>NUCLEOTIDE SEQUENCE</scope>
</reference>
<dbReference type="InterPro" id="IPR051678">
    <property type="entry name" value="AGP_Transferase"/>
</dbReference>
<dbReference type="PANTHER" id="PTHR21310:SF40">
    <property type="entry name" value="AMINOGLYCOSIDE PHOSPHOTRANSFERASE DOMAIN-CONTAINING PROTEIN-RELATED"/>
    <property type="match status" value="1"/>
</dbReference>
<organism evidence="2">
    <name type="scientific">freshwater metagenome</name>
    <dbReference type="NCBI Taxonomy" id="449393"/>
    <lineage>
        <taxon>unclassified sequences</taxon>
        <taxon>metagenomes</taxon>
        <taxon>ecological metagenomes</taxon>
    </lineage>
</organism>
<protein>
    <submittedName>
        <fullName evidence="2">Unannotated protein</fullName>
    </submittedName>
</protein>
<dbReference type="Gene3D" id="3.30.200.20">
    <property type="entry name" value="Phosphorylase Kinase, domain 1"/>
    <property type="match status" value="1"/>
</dbReference>
<proteinExistence type="predicted"/>
<dbReference type="Pfam" id="PF01636">
    <property type="entry name" value="APH"/>
    <property type="match status" value="1"/>
</dbReference>
<accession>A0A6J6CYX7</accession>
<sequence length="365" mass="40435">MPRTSTRDPQSLLYAFGSWLRTETNAVRMPTVVSHGGPTGAGLSSDTLLLDVTIDTGSGPTTNSVVLRLPPPDDAFPVFESYDFALQVEAMRIVRLKCNAPVPKILWSDTSGSAIGVPFFVMERIDGIVPPDVPPYTWGSWVTELDDAQITTMTLDSIATLAAIHSVQPSPMLVDAERSDIPDSTSLERHIARLRRHFEWARNNRVYPSIERGFTILGSTVPLIDREDVLIWGDARIGNILWNDARAVAIIDWEMTTVGPRELDVAWLSYFATTFQRSAEGRNVRGVPTLLRRDEIVSGYERVSGVSLQSFDWFLALCGLHQSIIGIRTSDRSVAFGEWAQPKHPEAPIHSIPTLNALLDQLESD</sequence>
<name>A0A6J6CYX7_9ZZZZ</name>